<proteinExistence type="inferred from homology"/>
<organism evidence="18 19">
    <name type="scientific">Salibacter halophilus</name>
    <dbReference type="NCBI Taxonomy" id="1803916"/>
    <lineage>
        <taxon>Bacteria</taxon>
        <taxon>Pseudomonadati</taxon>
        <taxon>Bacteroidota</taxon>
        <taxon>Flavobacteriia</taxon>
        <taxon>Flavobacteriales</taxon>
        <taxon>Salibacteraceae</taxon>
        <taxon>Salibacter</taxon>
    </lineage>
</organism>
<dbReference type="InterPro" id="IPR045562">
    <property type="entry name" value="RecG_dom3_C"/>
</dbReference>
<accession>A0A6N6MBM5</accession>
<evidence type="ECO:0000256" key="10">
    <source>
        <dbReference type="ARBA" id="ARBA00023204"/>
    </source>
</evidence>
<gene>
    <name evidence="18" type="primary">recG</name>
    <name evidence="18" type="ORF">F3059_02070</name>
</gene>
<dbReference type="GO" id="GO:0006310">
    <property type="term" value="P:DNA recombination"/>
    <property type="evidence" value="ECO:0007669"/>
    <property type="project" value="UniProtKB-UniRule"/>
</dbReference>
<evidence type="ECO:0000256" key="1">
    <source>
        <dbReference type="ARBA" id="ARBA00007504"/>
    </source>
</evidence>
<evidence type="ECO:0000256" key="5">
    <source>
        <dbReference type="ARBA" id="ARBA00022801"/>
    </source>
</evidence>
<dbReference type="AlphaFoldDB" id="A0A6N6MBM5"/>
<evidence type="ECO:0000256" key="13">
    <source>
        <dbReference type="ARBA" id="ARBA00034808"/>
    </source>
</evidence>
<dbReference type="GO" id="GO:0006281">
    <property type="term" value="P:DNA repair"/>
    <property type="evidence" value="ECO:0007669"/>
    <property type="project" value="UniProtKB-UniRule"/>
</dbReference>
<dbReference type="PANTHER" id="PTHR47964:SF1">
    <property type="entry name" value="ATP-DEPENDENT DNA HELICASE HOMOLOG RECG, CHLOROPLASTIC"/>
    <property type="match status" value="1"/>
</dbReference>
<keyword evidence="19" id="KW-1185">Reference proteome</keyword>
<dbReference type="SUPFAM" id="SSF50249">
    <property type="entry name" value="Nucleic acid-binding proteins"/>
    <property type="match status" value="1"/>
</dbReference>
<evidence type="ECO:0000256" key="8">
    <source>
        <dbReference type="ARBA" id="ARBA00023125"/>
    </source>
</evidence>
<evidence type="ECO:0000259" key="17">
    <source>
        <dbReference type="PROSITE" id="PS51194"/>
    </source>
</evidence>
<keyword evidence="6 15" id="KW-0347">Helicase</keyword>
<keyword evidence="10 15" id="KW-0234">DNA repair</keyword>
<dbReference type="GO" id="GO:0016787">
    <property type="term" value="F:hydrolase activity"/>
    <property type="evidence" value="ECO:0007669"/>
    <property type="project" value="UniProtKB-KW"/>
</dbReference>
<dbReference type="EMBL" id="WACR01000001">
    <property type="protein sequence ID" value="KAB1066286.1"/>
    <property type="molecule type" value="Genomic_DNA"/>
</dbReference>
<dbReference type="CDD" id="cd17992">
    <property type="entry name" value="DEXHc_RecG"/>
    <property type="match status" value="1"/>
</dbReference>
<evidence type="ECO:0000256" key="14">
    <source>
        <dbReference type="ARBA" id="ARBA00048988"/>
    </source>
</evidence>
<dbReference type="SMART" id="SM00490">
    <property type="entry name" value="HELICc"/>
    <property type="match status" value="1"/>
</dbReference>
<dbReference type="GO" id="GO:0003677">
    <property type="term" value="F:DNA binding"/>
    <property type="evidence" value="ECO:0007669"/>
    <property type="project" value="UniProtKB-KW"/>
</dbReference>
<protein>
    <recommendedName>
        <fullName evidence="2 15">ATP-dependent DNA helicase RecG</fullName>
        <ecNumber evidence="13 15">5.6.2.4</ecNumber>
    </recommendedName>
</protein>
<comment type="caution">
    <text evidence="18">The sequence shown here is derived from an EMBL/GenBank/DDBJ whole genome shotgun (WGS) entry which is preliminary data.</text>
</comment>
<dbReference type="Gene3D" id="3.40.50.300">
    <property type="entry name" value="P-loop containing nucleotide triphosphate hydrolases"/>
    <property type="match status" value="2"/>
</dbReference>
<dbReference type="Proteomes" id="UP000435357">
    <property type="component" value="Unassembled WGS sequence"/>
</dbReference>
<evidence type="ECO:0000256" key="12">
    <source>
        <dbReference type="ARBA" id="ARBA00034617"/>
    </source>
</evidence>
<comment type="catalytic activity">
    <reaction evidence="14 15">
        <text>ATP + H2O = ADP + phosphate + H(+)</text>
        <dbReference type="Rhea" id="RHEA:13065"/>
        <dbReference type="ChEBI" id="CHEBI:15377"/>
        <dbReference type="ChEBI" id="CHEBI:15378"/>
        <dbReference type="ChEBI" id="CHEBI:30616"/>
        <dbReference type="ChEBI" id="CHEBI:43474"/>
        <dbReference type="ChEBI" id="CHEBI:456216"/>
        <dbReference type="EC" id="5.6.2.4"/>
    </reaction>
</comment>
<name>A0A6N6MBM5_9FLAO</name>
<evidence type="ECO:0000256" key="9">
    <source>
        <dbReference type="ARBA" id="ARBA00023172"/>
    </source>
</evidence>
<dbReference type="InterPro" id="IPR012340">
    <property type="entry name" value="NA-bd_OB-fold"/>
</dbReference>
<keyword evidence="11" id="KW-0413">Isomerase</keyword>
<dbReference type="NCBIfam" id="NF008165">
    <property type="entry name" value="PRK10917.1-3"/>
    <property type="match status" value="1"/>
</dbReference>
<dbReference type="CDD" id="cd04488">
    <property type="entry name" value="RecG_wedge_OBF"/>
    <property type="match status" value="1"/>
</dbReference>
<dbReference type="Pfam" id="PF19833">
    <property type="entry name" value="RecG_dom3_C"/>
    <property type="match status" value="1"/>
</dbReference>
<evidence type="ECO:0000256" key="7">
    <source>
        <dbReference type="ARBA" id="ARBA00022840"/>
    </source>
</evidence>
<dbReference type="PANTHER" id="PTHR47964">
    <property type="entry name" value="ATP-DEPENDENT DNA HELICASE HOMOLOG RECG, CHLOROPLASTIC"/>
    <property type="match status" value="1"/>
</dbReference>
<keyword evidence="5 15" id="KW-0378">Hydrolase</keyword>
<evidence type="ECO:0000256" key="3">
    <source>
        <dbReference type="ARBA" id="ARBA00022741"/>
    </source>
</evidence>
<dbReference type="InterPro" id="IPR047112">
    <property type="entry name" value="RecG/Mfd"/>
</dbReference>
<evidence type="ECO:0000313" key="19">
    <source>
        <dbReference type="Proteomes" id="UP000435357"/>
    </source>
</evidence>
<reference evidence="18 19" key="1">
    <citation type="submission" date="2019-09" db="EMBL/GenBank/DDBJ databases">
        <title>Genomes of Cryomorphaceae.</title>
        <authorList>
            <person name="Bowman J.P."/>
        </authorList>
    </citation>
    <scope>NUCLEOTIDE SEQUENCE [LARGE SCALE GENOMIC DNA]</scope>
    <source>
        <strain evidence="18 19">KCTC 52047</strain>
    </source>
</reference>
<dbReference type="PROSITE" id="PS51192">
    <property type="entry name" value="HELICASE_ATP_BIND_1"/>
    <property type="match status" value="1"/>
</dbReference>
<dbReference type="InterPro" id="IPR011545">
    <property type="entry name" value="DEAD/DEAH_box_helicase_dom"/>
</dbReference>
<dbReference type="GO" id="GO:0005524">
    <property type="term" value="F:ATP binding"/>
    <property type="evidence" value="ECO:0007669"/>
    <property type="project" value="UniProtKB-KW"/>
</dbReference>
<comment type="function">
    <text evidence="15">Plays a critical role in recombination and DNA repair. Helps process Holliday junction intermediates to mature products by catalyzing branch migration. Has replication fork regression activity, unwinds stalled or blocked replication forks to make a HJ that can be resolved. Has a DNA unwinding activity characteristic of a DNA helicase with 3'-5' polarity.</text>
</comment>
<keyword evidence="9 15" id="KW-0233">DNA recombination</keyword>
<dbReference type="Pfam" id="PF00271">
    <property type="entry name" value="Helicase_C"/>
    <property type="match status" value="1"/>
</dbReference>
<evidence type="ECO:0000259" key="16">
    <source>
        <dbReference type="PROSITE" id="PS51192"/>
    </source>
</evidence>
<evidence type="ECO:0000256" key="4">
    <source>
        <dbReference type="ARBA" id="ARBA00022763"/>
    </source>
</evidence>
<evidence type="ECO:0000256" key="2">
    <source>
        <dbReference type="ARBA" id="ARBA00017846"/>
    </source>
</evidence>
<comment type="similarity">
    <text evidence="1 15">Belongs to the helicase family. RecG subfamily.</text>
</comment>
<keyword evidence="3 15" id="KW-0547">Nucleotide-binding</keyword>
<dbReference type="OrthoDB" id="9804325at2"/>
<keyword evidence="8" id="KW-0238">DNA-binding</keyword>
<evidence type="ECO:0000256" key="11">
    <source>
        <dbReference type="ARBA" id="ARBA00023235"/>
    </source>
</evidence>
<dbReference type="NCBIfam" id="TIGR00643">
    <property type="entry name" value="recG"/>
    <property type="match status" value="1"/>
</dbReference>
<keyword evidence="4 15" id="KW-0227">DNA damage</keyword>
<dbReference type="GO" id="GO:0043138">
    <property type="term" value="F:3'-5' DNA helicase activity"/>
    <property type="evidence" value="ECO:0007669"/>
    <property type="project" value="UniProtKB-EC"/>
</dbReference>
<feature type="domain" description="Helicase ATP-binding" evidence="16">
    <location>
        <begin position="282"/>
        <end position="444"/>
    </location>
</feature>
<dbReference type="InterPro" id="IPR027417">
    <property type="entry name" value="P-loop_NTPase"/>
</dbReference>
<feature type="domain" description="Helicase C-terminal" evidence="17">
    <location>
        <begin position="470"/>
        <end position="625"/>
    </location>
</feature>
<dbReference type="SMART" id="SM00487">
    <property type="entry name" value="DEXDc"/>
    <property type="match status" value="1"/>
</dbReference>
<keyword evidence="7 15" id="KW-0067">ATP-binding</keyword>
<dbReference type="NCBIfam" id="NF008168">
    <property type="entry name" value="PRK10917.2-2"/>
    <property type="match status" value="1"/>
</dbReference>
<dbReference type="InterPro" id="IPR004609">
    <property type="entry name" value="ATP-dep_DNA_helicase_RecG"/>
</dbReference>
<comment type="catalytic activity">
    <reaction evidence="12 15">
        <text>Couples ATP hydrolysis with the unwinding of duplex DNA by translocating in the 3'-5' direction.</text>
        <dbReference type="EC" id="5.6.2.4"/>
    </reaction>
</comment>
<dbReference type="RefSeq" id="WP_151166274.1">
    <property type="nucleotide sequence ID" value="NZ_WACR01000001.1"/>
</dbReference>
<dbReference type="EC" id="5.6.2.4" evidence="13 15"/>
<dbReference type="Gene3D" id="2.40.50.140">
    <property type="entry name" value="Nucleic acid-binding proteins"/>
    <property type="match status" value="1"/>
</dbReference>
<dbReference type="Pfam" id="PF00270">
    <property type="entry name" value="DEAD"/>
    <property type="match status" value="1"/>
</dbReference>
<dbReference type="InterPro" id="IPR014001">
    <property type="entry name" value="Helicase_ATP-bd"/>
</dbReference>
<sequence>MKLSTPIEYVKGVGPQRGEKLQSELGVLTCEDLLNLFPFRYNDRSQFHKVNQLHPDMPNVQIVGKLRHIQEFGKPRQRRLSAKLVDETGTVELVWFKGVQWVKKNLKEGVDYVLFGKPSIFKGKINFAHPELEPLSKANARKKASLEPVYSTTEKLTGVGLHSKGLAKLIKTVLDSGEIRFEETMSKELMEHYKLIDKTKAYHIVHQPPDSRSLQMARYRLKFEELFFVQMQILRSKLNRQEKYKGFVFERVGENFNNFYQNHLPFELTRAQKRVMKELRRDLGTGEQMNRLLQGDVGSGKTMVALLTMLIAIDNGYQCAMIAPTEILANQHYVTLKEQLEGTGINVDLLTGSIKKSDRKPIHEQLEKGETNILVGTHALLQESVRFANLGIVVIDEQHRFGVAQRSKMWRKNTRPPHVLVMSATPIPRTLAMTLYGDLSVSVIDELPPGRKPIETIHKRDQHRLEVFGFLKKEIEKGRQVYIVYPLIEESAKMDYKDLMDGYEAISRAFPPPDYRISIVHGKMKAEDKDYEMQQFVDGNTQIMVATTVIEVGVNVPNASVMVIESAERFGLSQLHQLRGRVGRGAEQSYCVLMTGNKLSAEARKRMETMVRTQDGFEVAEVDLELRGPGDIMGTQQSGVLNLQIADLAKDGKLLQLARHAAIQVLKEDPKLELPQNSNVAKGYAKVQKERPNWGRIS</sequence>
<dbReference type="PROSITE" id="PS51194">
    <property type="entry name" value="HELICASE_CTER"/>
    <property type="match status" value="1"/>
</dbReference>
<evidence type="ECO:0000256" key="15">
    <source>
        <dbReference type="RuleBase" id="RU363016"/>
    </source>
</evidence>
<dbReference type="InterPro" id="IPR033454">
    <property type="entry name" value="RecG_wedge"/>
</dbReference>
<dbReference type="InterPro" id="IPR001650">
    <property type="entry name" value="Helicase_C-like"/>
</dbReference>
<evidence type="ECO:0000313" key="18">
    <source>
        <dbReference type="EMBL" id="KAB1066286.1"/>
    </source>
</evidence>
<dbReference type="Pfam" id="PF17191">
    <property type="entry name" value="RecG_wedge"/>
    <property type="match status" value="1"/>
</dbReference>
<dbReference type="SUPFAM" id="SSF52540">
    <property type="entry name" value="P-loop containing nucleoside triphosphate hydrolases"/>
    <property type="match status" value="2"/>
</dbReference>
<evidence type="ECO:0000256" key="6">
    <source>
        <dbReference type="ARBA" id="ARBA00022806"/>
    </source>
</evidence>